<dbReference type="Proteomes" id="UP000003856">
    <property type="component" value="Unassembled WGS sequence"/>
</dbReference>
<dbReference type="AlphaFoldDB" id="C5T475"/>
<accession>C5T475</accession>
<dbReference type="RefSeq" id="WP_005795487.1">
    <property type="nucleotide sequence ID" value="NZ_ACQT01000042.1"/>
</dbReference>
<protein>
    <submittedName>
        <fullName evidence="1">Uncharacterized protein</fullName>
    </submittedName>
</protein>
<organism evidence="1 2">
    <name type="scientific">Acidovorax delafieldii 2AN</name>
    <dbReference type="NCBI Taxonomy" id="573060"/>
    <lineage>
        <taxon>Bacteria</taxon>
        <taxon>Pseudomonadati</taxon>
        <taxon>Pseudomonadota</taxon>
        <taxon>Betaproteobacteria</taxon>
        <taxon>Burkholderiales</taxon>
        <taxon>Comamonadaceae</taxon>
        <taxon>Acidovorax</taxon>
    </lineage>
</organism>
<comment type="caution">
    <text evidence="1">The sequence shown here is derived from an EMBL/GenBank/DDBJ whole genome shotgun (WGS) entry which is preliminary data.</text>
</comment>
<gene>
    <name evidence="1" type="ORF">AcdelDRAFT_1705</name>
</gene>
<evidence type="ECO:0000313" key="2">
    <source>
        <dbReference type="Proteomes" id="UP000003856"/>
    </source>
</evidence>
<sequence>MSKASAKVTLLNGTGEQNVTLVPAGDRLEAKGSFRVAAGTKSLA</sequence>
<reference evidence="1 2" key="1">
    <citation type="submission" date="2009-05" db="EMBL/GenBank/DDBJ databases">
        <title>The draft genome of Acidovorax delafieldii 2AN.</title>
        <authorList>
            <consortium name="US DOE Joint Genome Institute (JGI-PGF)"/>
            <person name="Lucas S."/>
            <person name="Copeland A."/>
            <person name="Lapidus A."/>
            <person name="Glavina del Rio T."/>
            <person name="Tice H."/>
            <person name="Bruce D."/>
            <person name="Goodwin L."/>
            <person name="Pitluck S."/>
            <person name="Larimer F."/>
            <person name="Land M.L."/>
            <person name="Hauser L."/>
            <person name="Shelobolina E.S."/>
            <person name="Picardal F."/>
            <person name="Roden E."/>
            <person name="Emerson D."/>
        </authorList>
    </citation>
    <scope>NUCLEOTIDE SEQUENCE [LARGE SCALE GENOMIC DNA]</scope>
    <source>
        <strain evidence="1 2">2AN</strain>
    </source>
</reference>
<dbReference type="PATRIC" id="fig|573060.9.peg.3445"/>
<keyword evidence="2" id="KW-1185">Reference proteome</keyword>
<name>C5T475_ACIDE</name>
<dbReference type="EMBL" id="ACQT01000042">
    <property type="protein sequence ID" value="EER60727.1"/>
    <property type="molecule type" value="Genomic_DNA"/>
</dbReference>
<evidence type="ECO:0000313" key="1">
    <source>
        <dbReference type="EMBL" id="EER60727.1"/>
    </source>
</evidence>
<proteinExistence type="predicted"/>